<accession>A0A846TWF0</accession>
<evidence type="ECO:0000313" key="1">
    <source>
        <dbReference type="EMBL" id="NKE38502.1"/>
    </source>
</evidence>
<reference evidence="1 2" key="1">
    <citation type="submission" date="2020-04" db="EMBL/GenBank/DDBJ databases">
        <title>Complete genome sequence of Spiroplasma platyhelix ATCC 51748, an insect isolate.</title>
        <authorList>
            <person name="Green E.A."/>
            <person name="Klassen J.L."/>
        </authorList>
    </citation>
    <scope>NUCLEOTIDE SEQUENCE [LARGE SCALE GENOMIC DNA]</scope>
    <source>
        <strain evidence="1 2">PALS-1</strain>
    </source>
</reference>
<dbReference type="EMBL" id="JAAVVK010000002">
    <property type="protein sequence ID" value="NKE38502.1"/>
    <property type="molecule type" value="Genomic_DNA"/>
</dbReference>
<comment type="caution">
    <text evidence="1">The sequence shown here is derived from an EMBL/GenBank/DDBJ whole genome shotgun (WGS) entry which is preliminary data.</text>
</comment>
<keyword evidence="2" id="KW-1185">Reference proteome</keyword>
<name>A0A846TWF0_9MOLU</name>
<proteinExistence type="predicted"/>
<dbReference type="Proteomes" id="UP000584587">
    <property type="component" value="Unassembled WGS sequence"/>
</dbReference>
<dbReference type="RefSeq" id="WP_168104984.1">
    <property type="nucleotide sequence ID" value="NZ_JAAVVK010000002.1"/>
</dbReference>
<dbReference type="AlphaFoldDB" id="A0A846TWF0"/>
<protein>
    <submittedName>
        <fullName evidence="1">Uncharacterized protein</fullName>
    </submittedName>
</protein>
<organism evidence="1 2">
    <name type="scientific">Spiroplasma platyhelix PALS-1</name>
    <dbReference type="NCBI Taxonomy" id="1276218"/>
    <lineage>
        <taxon>Bacteria</taxon>
        <taxon>Bacillati</taxon>
        <taxon>Mycoplasmatota</taxon>
        <taxon>Mollicutes</taxon>
        <taxon>Entomoplasmatales</taxon>
        <taxon>Spiroplasmataceae</taxon>
        <taxon>Spiroplasma</taxon>
    </lineage>
</organism>
<gene>
    <name evidence="1" type="ORF">HER12_01885</name>
</gene>
<sequence length="260" mass="29126">INEIKTDYVKGSDLGNQLDIKQNKTDNALNTTIKTVVGAINEVKSNSDKQTTAIEQNTKDLTDIKSDYVKSSEVNEKQNVTDDNLGTEDLTIVGAINEINAKKVNYDDFSIFQESVIQYETITNNSLESKQTKTDKGLTTNNKTIVGAINEIKTNISRWTNVGFSQSSRFFKYDLANNQKYRVSFHWNSVDDTTSKIYKEFIWTGTDMPLETYFDGFNETNPGLGNANIIQLTATNTGITIHDKAGSSKVGRIISLEERF</sequence>
<feature type="non-terminal residue" evidence="1">
    <location>
        <position position="1"/>
    </location>
</feature>
<evidence type="ECO:0000313" key="2">
    <source>
        <dbReference type="Proteomes" id="UP000584587"/>
    </source>
</evidence>